<dbReference type="AlphaFoldDB" id="A0A3N4ZNT2"/>
<reference evidence="7 8" key="1">
    <citation type="submission" date="2018-11" db="EMBL/GenBank/DDBJ databases">
        <title>Sequencing the genomes of 1000 actinobacteria strains.</title>
        <authorList>
            <person name="Klenk H.-P."/>
        </authorList>
    </citation>
    <scope>NUCLEOTIDE SEQUENCE [LARGE SCALE GENOMIC DNA]</scope>
    <source>
        <strain evidence="7 8">DSM 15700</strain>
    </source>
</reference>
<dbReference type="GO" id="GO:0016020">
    <property type="term" value="C:membrane"/>
    <property type="evidence" value="ECO:0007669"/>
    <property type="project" value="UniProtKB-SubCell"/>
</dbReference>
<dbReference type="SUPFAM" id="SSF140478">
    <property type="entry name" value="LemA-like"/>
    <property type="match status" value="1"/>
</dbReference>
<evidence type="ECO:0000256" key="3">
    <source>
        <dbReference type="ARBA" id="ARBA00022692"/>
    </source>
</evidence>
<gene>
    <name evidence="7" type="ORF">EDD34_2152</name>
</gene>
<evidence type="ECO:0000256" key="5">
    <source>
        <dbReference type="ARBA" id="ARBA00023136"/>
    </source>
</evidence>
<name>A0A3N4ZNT2_9MICO</name>
<evidence type="ECO:0000313" key="7">
    <source>
        <dbReference type="EMBL" id="RPF21521.1"/>
    </source>
</evidence>
<organism evidence="7 8">
    <name type="scientific">Myceligenerans xiligouense</name>
    <dbReference type="NCBI Taxonomy" id="253184"/>
    <lineage>
        <taxon>Bacteria</taxon>
        <taxon>Bacillati</taxon>
        <taxon>Actinomycetota</taxon>
        <taxon>Actinomycetes</taxon>
        <taxon>Micrococcales</taxon>
        <taxon>Promicromonosporaceae</taxon>
        <taxon>Myceligenerans</taxon>
    </lineage>
</organism>
<protein>
    <submittedName>
        <fullName evidence="7">LemA protein</fullName>
    </submittedName>
</protein>
<keyword evidence="8" id="KW-1185">Reference proteome</keyword>
<dbReference type="PANTHER" id="PTHR34478">
    <property type="entry name" value="PROTEIN LEMA"/>
    <property type="match status" value="1"/>
</dbReference>
<dbReference type="InterPro" id="IPR007156">
    <property type="entry name" value="MamQ_LemA"/>
</dbReference>
<dbReference type="InterPro" id="IPR023353">
    <property type="entry name" value="LemA-like_dom_sf"/>
</dbReference>
<feature type="transmembrane region" description="Helical" evidence="6">
    <location>
        <begin position="6"/>
        <end position="30"/>
    </location>
</feature>
<dbReference type="Proteomes" id="UP000280501">
    <property type="component" value="Unassembled WGS sequence"/>
</dbReference>
<comment type="caution">
    <text evidence="7">The sequence shown here is derived from an EMBL/GenBank/DDBJ whole genome shotgun (WGS) entry which is preliminary data.</text>
</comment>
<dbReference type="EMBL" id="RKQZ01000001">
    <property type="protein sequence ID" value="RPF21521.1"/>
    <property type="molecule type" value="Genomic_DNA"/>
</dbReference>
<dbReference type="Pfam" id="PF04011">
    <property type="entry name" value="LemA"/>
    <property type="match status" value="1"/>
</dbReference>
<evidence type="ECO:0000256" key="4">
    <source>
        <dbReference type="ARBA" id="ARBA00022989"/>
    </source>
</evidence>
<comment type="similarity">
    <text evidence="2">Belongs to the LemA family.</text>
</comment>
<keyword evidence="3 6" id="KW-0812">Transmembrane</keyword>
<dbReference type="RefSeq" id="WP_211341557.1">
    <property type="nucleotide sequence ID" value="NZ_RKQZ01000001.1"/>
</dbReference>
<dbReference type="Gene3D" id="1.20.1440.20">
    <property type="entry name" value="LemA-like domain"/>
    <property type="match status" value="1"/>
</dbReference>
<evidence type="ECO:0000313" key="8">
    <source>
        <dbReference type="Proteomes" id="UP000280501"/>
    </source>
</evidence>
<dbReference type="PANTHER" id="PTHR34478:SF2">
    <property type="entry name" value="MEMBRANE PROTEIN"/>
    <property type="match status" value="1"/>
</dbReference>
<proteinExistence type="inferred from homology"/>
<comment type="subcellular location">
    <subcellularLocation>
        <location evidence="1">Membrane</location>
        <topology evidence="1">Single-pass membrane protein</topology>
    </subcellularLocation>
</comment>
<sequence>MDIGAVIALAIVVVIILVLVFWVVGIYNGLVRARNAYKNAWAQVDVQVKRRHDLIPNIVQIAKGSLVHERATLEAVIQARSQAVTAQSAASAAPGDPGAMQALAEGENMLTQAMGRFIALTEAYPDLKANQTLLQAMEDLRSTENKVAFARQAYNDGVMFYNNKREVFPASLIAGPAGFAEAALFEIEDPAQREAPQVDLDLPDYPA</sequence>
<accession>A0A3N4ZNT2</accession>
<evidence type="ECO:0000256" key="1">
    <source>
        <dbReference type="ARBA" id="ARBA00004167"/>
    </source>
</evidence>
<keyword evidence="4 6" id="KW-1133">Transmembrane helix</keyword>
<evidence type="ECO:0000256" key="2">
    <source>
        <dbReference type="ARBA" id="ARBA00008854"/>
    </source>
</evidence>
<keyword evidence="5 6" id="KW-0472">Membrane</keyword>
<evidence type="ECO:0000256" key="6">
    <source>
        <dbReference type="SAM" id="Phobius"/>
    </source>
</evidence>